<feature type="transmembrane region" description="Helical" evidence="2">
    <location>
        <begin position="42"/>
        <end position="62"/>
    </location>
</feature>
<evidence type="ECO:0000313" key="3">
    <source>
        <dbReference type="EMBL" id="SNT31286.1"/>
    </source>
</evidence>
<keyword evidence="4" id="KW-1185">Reference proteome</keyword>
<dbReference type="AlphaFoldDB" id="A0A239LL41"/>
<organism evidence="3 4">
    <name type="scientific">Noviherbaspirillum humi</name>
    <dbReference type="NCBI Taxonomy" id="1688639"/>
    <lineage>
        <taxon>Bacteria</taxon>
        <taxon>Pseudomonadati</taxon>
        <taxon>Pseudomonadota</taxon>
        <taxon>Betaproteobacteria</taxon>
        <taxon>Burkholderiales</taxon>
        <taxon>Oxalobacteraceae</taxon>
        <taxon>Noviherbaspirillum</taxon>
    </lineage>
</organism>
<feature type="region of interest" description="Disordered" evidence="1">
    <location>
        <begin position="99"/>
        <end position="118"/>
    </location>
</feature>
<feature type="transmembrane region" description="Helical" evidence="2">
    <location>
        <begin position="74"/>
        <end position="91"/>
    </location>
</feature>
<accession>A0A239LL41</accession>
<name>A0A239LL41_9BURK</name>
<evidence type="ECO:0000313" key="4">
    <source>
        <dbReference type="Proteomes" id="UP000198284"/>
    </source>
</evidence>
<reference evidence="3 4" key="1">
    <citation type="submission" date="2017-06" db="EMBL/GenBank/DDBJ databases">
        <authorList>
            <person name="Kim H.J."/>
            <person name="Triplett B.A."/>
        </authorList>
    </citation>
    <scope>NUCLEOTIDE SEQUENCE [LARGE SCALE GENOMIC DNA]</scope>
    <source>
        <strain evidence="3 4">U15</strain>
    </source>
</reference>
<keyword evidence="2" id="KW-0472">Membrane</keyword>
<keyword evidence="2" id="KW-0812">Transmembrane</keyword>
<keyword evidence="2" id="KW-1133">Transmembrane helix</keyword>
<gene>
    <name evidence="3" type="ORF">SAMN06265795_12437</name>
</gene>
<evidence type="ECO:0000256" key="1">
    <source>
        <dbReference type="SAM" id="MobiDB-lite"/>
    </source>
</evidence>
<dbReference type="OrthoDB" id="9794015at2"/>
<protein>
    <submittedName>
        <fullName evidence="3">Uncharacterized protein</fullName>
    </submittedName>
</protein>
<dbReference type="RefSeq" id="WP_089401535.1">
    <property type="nucleotide sequence ID" value="NZ_FZOT01000024.1"/>
</dbReference>
<dbReference type="Proteomes" id="UP000198284">
    <property type="component" value="Unassembled WGS sequence"/>
</dbReference>
<dbReference type="EMBL" id="FZOT01000024">
    <property type="protein sequence ID" value="SNT31286.1"/>
    <property type="molecule type" value="Genomic_DNA"/>
</dbReference>
<proteinExistence type="predicted"/>
<evidence type="ECO:0000256" key="2">
    <source>
        <dbReference type="SAM" id="Phobius"/>
    </source>
</evidence>
<sequence length="118" mass="13593">MLRCFAYFLWAVVRLPHDLFHSLYRDYCQESGQEGRLLLYRLQALVAVTVGLLNLVFIGHLPDWLQDERPGSELAFVLFIDYFAWCKIGALRRILNQPRAPHPAPADASRPRPPSSSR</sequence>